<keyword evidence="2 4" id="KW-0472">Membrane</keyword>
<dbReference type="InterPro" id="IPR036737">
    <property type="entry name" value="OmpA-like_sf"/>
</dbReference>
<dbReference type="PRINTS" id="PR01021">
    <property type="entry name" value="OMPADOMAIN"/>
</dbReference>
<name>A0ABV5JIC5_9RHOB</name>
<gene>
    <name evidence="7" type="ORF">ACFFUT_15615</name>
</gene>
<dbReference type="InterPro" id="IPR006665">
    <property type="entry name" value="OmpA-like"/>
</dbReference>
<dbReference type="Gene3D" id="3.40.1520.20">
    <property type="match status" value="2"/>
</dbReference>
<comment type="caution">
    <text evidence="7">The sequence shown here is derived from an EMBL/GenBank/DDBJ whole genome shotgun (WGS) entry which is preliminary data.</text>
</comment>
<dbReference type="InterPro" id="IPR006664">
    <property type="entry name" value="OMP_bac"/>
</dbReference>
<dbReference type="CDD" id="cd07185">
    <property type="entry name" value="OmpA_C-like"/>
    <property type="match status" value="1"/>
</dbReference>
<proteinExistence type="predicted"/>
<dbReference type="PROSITE" id="PS51123">
    <property type="entry name" value="OMPA_2"/>
    <property type="match status" value="1"/>
</dbReference>
<feature type="domain" description="OmpA-like" evidence="6">
    <location>
        <begin position="490"/>
        <end position="607"/>
    </location>
</feature>
<accession>A0ABV5JIC5</accession>
<dbReference type="PANTHER" id="PTHR30329:SF21">
    <property type="entry name" value="LIPOPROTEIN YIAD-RELATED"/>
    <property type="match status" value="1"/>
</dbReference>
<dbReference type="InterPro" id="IPR050330">
    <property type="entry name" value="Bact_OuterMem_StrucFunc"/>
</dbReference>
<dbReference type="Pfam" id="PF04972">
    <property type="entry name" value="BON"/>
    <property type="match status" value="1"/>
</dbReference>
<dbReference type="RefSeq" id="WP_213889423.1">
    <property type="nucleotide sequence ID" value="NZ_JAGFNU010000006.1"/>
</dbReference>
<evidence type="ECO:0000256" key="5">
    <source>
        <dbReference type="SAM" id="MobiDB-lite"/>
    </source>
</evidence>
<evidence type="ECO:0000256" key="2">
    <source>
        <dbReference type="ARBA" id="ARBA00023136"/>
    </source>
</evidence>
<protein>
    <submittedName>
        <fullName evidence="7">OmpA family protein</fullName>
    </submittedName>
</protein>
<evidence type="ECO:0000313" key="8">
    <source>
        <dbReference type="Proteomes" id="UP001589683"/>
    </source>
</evidence>
<reference evidence="7 8" key="1">
    <citation type="submission" date="2024-09" db="EMBL/GenBank/DDBJ databases">
        <authorList>
            <person name="Sun Q."/>
            <person name="Mori K."/>
        </authorList>
    </citation>
    <scope>NUCLEOTIDE SEQUENCE [LARGE SCALE GENOMIC DNA]</scope>
    <source>
        <strain evidence="7 8">CECT 8726</strain>
    </source>
</reference>
<comment type="subcellular location">
    <subcellularLocation>
        <location evidence="1">Cell outer membrane</location>
    </subcellularLocation>
</comment>
<evidence type="ECO:0000256" key="3">
    <source>
        <dbReference type="ARBA" id="ARBA00023237"/>
    </source>
</evidence>
<dbReference type="PANTHER" id="PTHR30329">
    <property type="entry name" value="STATOR ELEMENT OF FLAGELLAR MOTOR COMPLEX"/>
    <property type="match status" value="1"/>
</dbReference>
<sequence length="638" mass="67590">MRLSSSIIVFSVYVTAAAAAVLVASFAAEAIERFSTHSISKALEEGEFDWVHVSSDGLQVRLSGTAPTEADRFRALSVAGSIVDAHRAIDRMEVQAGAEIAAPRFSVEILRNGDGISLIGLIPTGTNRDQVVTKIEEIADGTHVTDMLESADHPVPEGWESALSFGLDALGSLPRSKISVDADLVAITAISNSAAEREQLEANLLQRVPDGLEVMLDISAPRPVITPFTLRYLINDGVGSFDACSADSQTTIDQILTAARASGLQGDAECVIGLGNPSPKWGSAVAIGVKALAEIGGGSITFSDADVTLVALDTTPQALFDRVAGELETDLPDVFSLHAVLPDPVEIDGTGEGQGPPEFVATRSPEGLIQLRGRLTDERVRSAVESYARARFGMDQVYAATRLDAELPDGWPVRVLAALEALAELNHGSIVVQPDFVEVRGTTGHPEARANISRILSEKLGEAENFGVEVTYEETLDPIAALPTTEECVDGINAVLAETKITFAPGAATIAAGAGRTLDKIADIMRDCQDVKMEIAGHTDSQGREIMNQNLSQGRAEAVLSALMARRVLTSNLEAKGYGESTPIADNDTEEGREANRRIEFTLILPEEEPTEEAESATPTAVANETEATATGTDDEQN</sequence>
<dbReference type="SUPFAM" id="SSF103088">
    <property type="entry name" value="OmpA-like"/>
    <property type="match status" value="1"/>
</dbReference>
<feature type="compositionally biased region" description="Acidic residues" evidence="5">
    <location>
        <begin position="606"/>
        <end position="615"/>
    </location>
</feature>
<evidence type="ECO:0000259" key="6">
    <source>
        <dbReference type="PROSITE" id="PS51123"/>
    </source>
</evidence>
<evidence type="ECO:0000256" key="1">
    <source>
        <dbReference type="ARBA" id="ARBA00004442"/>
    </source>
</evidence>
<dbReference type="Pfam" id="PF00691">
    <property type="entry name" value="OmpA"/>
    <property type="match status" value="1"/>
</dbReference>
<evidence type="ECO:0000313" key="7">
    <source>
        <dbReference type="EMBL" id="MFB9233219.1"/>
    </source>
</evidence>
<keyword evidence="8" id="KW-1185">Reference proteome</keyword>
<dbReference type="InterPro" id="IPR007055">
    <property type="entry name" value="BON_dom"/>
</dbReference>
<dbReference type="Proteomes" id="UP001589683">
    <property type="component" value="Unassembled WGS sequence"/>
</dbReference>
<dbReference type="EMBL" id="JBHMEA010000048">
    <property type="protein sequence ID" value="MFB9233219.1"/>
    <property type="molecule type" value="Genomic_DNA"/>
</dbReference>
<feature type="region of interest" description="Disordered" evidence="5">
    <location>
        <begin position="602"/>
        <end position="638"/>
    </location>
</feature>
<organism evidence="7 8">
    <name type="scientific">Pseudohalocynthiibacter aestuariivivens</name>
    <dbReference type="NCBI Taxonomy" id="1591409"/>
    <lineage>
        <taxon>Bacteria</taxon>
        <taxon>Pseudomonadati</taxon>
        <taxon>Pseudomonadota</taxon>
        <taxon>Alphaproteobacteria</taxon>
        <taxon>Rhodobacterales</taxon>
        <taxon>Paracoccaceae</taxon>
        <taxon>Pseudohalocynthiibacter</taxon>
    </lineage>
</organism>
<evidence type="ECO:0000256" key="4">
    <source>
        <dbReference type="PROSITE-ProRule" id="PRU00473"/>
    </source>
</evidence>
<feature type="compositionally biased region" description="Low complexity" evidence="5">
    <location>
        <begin position="616"/>
        <end position="632"/>
    </location>
</feature>
<dbReference type="Gene3D" id="3.30.1330.60">
    <property type="entry name" value="OmpA-like domain"/>
    <property type="match status" value="1"/>
</dbReference>
<keyword evidence="3" id="KW-0998">Cell outer membrane</keyword>